<organism evidence="4 5">
    <name type="scientific">Nocardia aurantia</name>
    <dbReference type="NCBI Taxonomy" id="2585199"/>
    <lineage>
        <taxon>Bacteria</taxon>
        <taxon>Bacillati</taxon>
        <taxon>Actinomycetota</taxon>
        <taxon>Actinomycetes</taxon>
        <taxon>Mycobacteriales</taxon>
        <taxon>Nocardiaceae</taxon>
        <taxon>Nocardia</taxon>
    </lineage>
</organism>
<sequence>MSSLAGRVREPVLPVGEVRVGGFGGVDGLREWLADNDIDAIVDATHPFAGTMSAHAAAAAGGLGLPLIHLRRPGWSPEPADLWVRVADTAAAATVAATLGDRVFLTIGRQGVGAFAHLTEPWFLIRAIDPPTAALPPRHEILLARGPFTVDDECRLLAGRRIDVLVTKDSGGELTAAKLTAARERGIPVVMIDRPPLPPGEPVADSVAAVRDWLIGRSGAR</sequence>
<dbReference type="PANTHER" id="PTHR36925:SF1">
    <property type="entry name" value="COBALT-PRECORRIN-6A REDUCTASE"/>
    <property type="match status" value="1"/>
</dbReference>
<dbReference type="InterPro" id="IPR003723">
    <property type="entry name" value="Precorrin-6x_reduct"/>
</dbReference>
<dbReference type="Pfam" id="PF02571">
    <property type="entry name" value="CbiJ"/>
    <property type="match status" value="1"/>
</dbReference>
<gene>
    <name evidence="4" type="primary">cobK</name>
    <name evidence="4" type="ORF">NRB56_35470</name>
</gene>
<keyword evidence="2" id="KW-0169">Cobalamin biosynthesis</keyword>
<reference evidence="4 5" key="1">
    <citation type="submission" date="2019-10" db="EMBL/GenBank/DDBJ databases">
        <title>Nocardia macrotermitis sp. nov. and Nocardia aurantia sp. nov., isolated from the gut of fungus growing-termite Macrotermes natalensis.</title>
        <authorList>
            <person name="Benndorf R."/>
            <person name="Schwitalla J."/>
            <person name="Martin K."/>
            <person name="De Beer W."/>
            <person name="Kaster A.-K."/>
            <person name="Vollmers J."/>
            <person name="Poulsen M."/>
            <person name="Beemelmanns C."/>
        </authorList>
    </citation>
    <scope>NUCLEOTIDE SEQUENCE [LARGE SCALE GENOMIC DNA]</scope>
    <source>
        <strain evidence="4 5">RB56</strain>
    </source>
</reference>
<keyword evidence="5" id="KW-1185">Reference proteome</keyword>
<protein>
    <submittedName>
        <fullName evidence="4">Precorrin-6A reductase</fullName>
        <ecNumber evidence="4">1.3.1.54</ecNumber>
    </submittedName>
</protein>
<comment type="pathway">
    <text evidence="1">Cofactor biosynthesis; adenosylcobalamin biosynthesis.</text>
</comment>
<dbReference type="NCBIfam" id="NF005968">
    <property type="entry name" value="PRK08057.1-2"/>
    <property type="match status" value="1"/>
</dbReference>
<evidence type="ECO:0000256" key="3">
    <source>
        <dbReference type="ARBA" id="ARBA00023002"/>
    </source>
</evidence>
<dbReference type="EC" id="1.3.1.54" evidence="4"/>
<dbReference type="GO" id="GO:0016994">
    <property type="term" value="F:precorrin-6A reductase activity"/>
    <property type="evidence" value="ECO:0007669"/>
    <property type="project" value="UniProtKB-EC"/>
</dbReference>
<dbReference type="PANTHER" id="PTHR36925">
    <property type="entry name" value="COBALT-PRECORRIN-6A REDUCTASE"/>
    <property type="match status" value="1"/>
</dbReference>
<dbReference type="PROSITE" id="PS51014">
    <property type="entry name" value="COBK_CBIJ"/>
    <property type="match status" value="1"/>
</dbReference>
<accession>A0A7K0DT03</accession>
<evidence type="ECO:0000313" key="5">
    <source>
        <dbReference type="Proteomes" id="UP000431401"/>
    </source>
</evidence>
<evidence type="ECO:0000256" key="1">
    <source>
        <dbReference type="ARBA" id="ARBA00004953"/>
    </source>
</evidence>
<name>A0A7K0DT03_9NOCA</name>
<dbReference type="AlphaFoldDB" id="A0A7K0DT03"/>
<comment type="caution">
    <text evidence="4">The sequence shown here is derived from an EMBL/GenBank/DDBJ whole genome shotgun (WGS) entry which is preliminary data.</text>
</comment>
<dbReference type="NCBIfam" id="TIGR00715">
    <property type="entry name" value="precor6x_red"/>
    <property type="match status" value="1"/>
</dbReference>
<dbReference type="GO" id="GO:0009236">
    <property type="term" value="P:cobalamin biosynthetic process"/>
    <property type="evidence" value="ECO:0007669"/>
    <property type="project" value="UniProtKB-UniPathway"/>
</dbReference>
<proteinExistence type="predicted"/>
<keyword evidence="3 4" id="KW-0560">Oxidoreductase</keyword>
<dbReference type="UniPathway" id="UPA00148"/>
<dbReference type="EMBL" id="WEGI01000007">
    <property type="protein sequence ID" value="MQY27964.1"/>
    <property type="molecule type" value="Genomic_DNA"/>
</dbReference>
<dbReference type="Proteomes" id="UP000431401">
    <property type="component" value="Unassembled WGS sequence"/>
</dbReference>
<evidence type="ECO:0000313" key="4">
    <source>
        <dbReference type="EMBL" id="MQY27964.1"/>
    </source>
</evidence>
<evidence type="ECO:0000256" key="2">
    <source>
        <dbReference type="ARBA" id="ARBA00022573"/>
    </source>
</evidence>